<dbReference type="Gene3D" id="3.40.50.10960">
    <property type="match status" value="1"/>
</dbReference>
<dbReference type="PANTHER" id="PTHR37820">
    <property type="entry name" value="CELL DIVISION PROTEIN DIVIB"/>
    <property type="match status" value="1"/>
</dbReference>
<comment type="function">
    <text evidence="6">Cell division protein that may be involved in stabilizing or promoting the assembly of the division complex.</text>
</comment>
<accession>A0AAN2QVG4</accession>
<comment type="similarity">
    <text evidence="6">Belongs to the FtsQ/DivIB family. DivIB subfamily.</text>
</comment>
<organism evidence="8 10">
    <name type="scientific">Leuconostoc inhae</name>
    <dbReference type="NCBI Taxonomy" id="178001"/>
    <lineage>
        <taxon>Bacteria</taxon>
        <taxon>Bacillati</taxon>
        <taxon>Bacillota</taxon>
        <taxon>Bacilli</taxon>
        <taxon>Lactobacillales</taxon>
        <taxon>Lactobacillaceae</taxon>
        <taxon>Leuconostoc</taxon>
    </lineage>
</organism>
<reference evidence="10 11" key="1">
    <citation type="submission" date="2015-12" db="EMBL/GenBank/DDBJ databases">
        <authorList>
            <person name="Andreevskaya M."/>
        </authorList>
    </citation>
    <scope>NUCLEOTIDE SEQUENCE [LARGE SCALE GENOMIC DNA]</scope>
    <source>
        <strain evidence="9 11">KSL4-2</strain>
        <strain evidence="8 10">PL111</strain>
    </source>
</reference>
<dbReference type="EMBL" id="FBTU01000017">
    <property type="protein sequence ID" value="CUW13064.1"/>
    <property type="molecule type" value="Genomic_DNA"/>
</dbReference>
<feature type="domain" description="Cell division protein FtsQ/DivIB C-terminal" evidence="7">
    <location>
        <begin position="114"/>
        <end position="224"/>
    </location>
</feature>
<dbReference type="GO" id="GO:0043093">
    <property type="term" value="P:FtsZ-dependent cytokinesis"/>
    <property type="evidence" value="ECO:0007669"/>
    <property type="project" value="UniProtKB-UniRule"/>
</dbReference>
<name>A0AAN2QVG4_9LACO</name>
<feature type="transmembrane region" description="Helical" evidence="6">
    <location>
        <begin position="20"/>
        <end position="39"/>
    </location>
</feature>
<evidence type="ECO:0000256" key="4">
    <source>
        <dbReference type="ARBA" id="ARBA00022989"/>
    </source>
</evidence>
<evidence type="ECO:0000313" key="9">
    <source>
        <dbReference type="EMBL" id="CUW19303.1"/>
    </source>
</evidence>
<dbReference type="HAMAP" id="MF_00912">
    <property type="entry name" value="DivIB"/>
    <property type="match status" value="1"/>
</dbReference>
<evidence type="ECO:0000256" key="2">
    <source>
        <dbReference type="ARBA" id="ARBA00022618"/>
    </source>
</evidence>
<sequence length="252" mass="28651">MHVLKDKKILKTKRPRQLWISLAAFVVFIVGIVLLLQPWRTIKTVNINTMMIPTDKIATYANINQKTPYWRIVGQTKFIAQHIVRQDDQIDSAQVTLQGNNVNIDIVEKVTAGYVEQGHNWYIINREGMFKKVQTPEGNAPVYANFKTNKDVKKLAKAFVSLELTLRQNISQIIFSPNKDNANRLIIIMNDGNTVYATLDTFGKKINYYPGIAAQMPVKGIVDLQFGAYSYAYGTSQANTTNKKSDHKDKQK</sequence>
<evidence type="ECO:0000313" key="8">
    <source>
        <dbReference type="EMBL" id="CUW13064.1"/>
    </source>
</evidence>
<evidence type="ECO:0000256" key="1">
    <source>
        <dbReference type="ARBA" id="ARBA00022475"/>
    </source>
</evidence>
<dbReference type="Pfam" id="PF03799">
    <property type="entry name" value="FtsQ_DivIB_C"/>
    <property type="match status" value="1"/>
</dbReference>
<dbReference type="InterPro" id="IPR026580">
    <property type="entry name" value="DivIB"/>
</dbReference>
<evidence type="ECO:0000256" key="6">
    <source>
        <dbReference type="HAMAP-Rule" id="MF_00912"/>
    </source>
</evidence>
<dbReference type="PANTHER" id="PTHR37820:SF1">
    <property type="entry name" value="CELL DIVISION PROTEIN FTSQ"/>
    <property type="match status" value="1"/>
</dbReference>
<protein>
    <recommendedName>
        <fullName evidence="6">Cell division protein DivIB</fullName>
    </recommendedName>
</protein>
<gene>
    <name evidence="6" type="primary">divIB</name>
    <name evidence="9" type="ORF">KSL4_1673</name>
    <name evidence="8" type="ORF">PL111_0448</name>
</gene>
<dbReference type="InterPro" id="IPR050487">
    <property type="entry name" value="FtsQ_DivIB"/>
</dbReference>
<evidence type="ECO:0000256" key="3">
    <source>
        <dbReference type="ARBA" id="ARBA00022692"/>
    </source>
</evidence>
<proteinExistence type="inferred from homology"/>
<keyword evidence="2 6" id="KW-0132">Cell division</keyword>
<evidence type="ECO:0000313" key="11">
    <source>
        <dbReference type="Proteomes" id="UP000199047"/>
    </source>
</evidence>
<dbReference type="Proteomes" id="UP000198868">
    <property type="component" value="Unassembled WGS sequence"/>
</dbReference>
<dbReference type="InterPro" id="IPR005548">
    <property type="entry name" value="Cell_div_FtsQ/DivIB_C"/>
</dbReference>
<keyword evidence="11" id="KW-1185">Reference proteome</keyword>
<evidence type="ECO:0000256" key="5">
    <source>
        <dbReference type="ARBA" id="ARBA00023306"/>
    </source>
</evidence>
<keyword evidence="6" id="KW-0472">Membrane</keyword>
<dbReference type="GO" id="GO:0032153">
    <property type="term" value="C:cell division site"/>
    <property type="evidence" value="ECO:0007669"/>
    <property type="project" value="UniProtKB-UniRule"/>
</dbReference>
<evidence type="ECO:0000313" key="10">
    <source>
        <dbReference type="Proteomes" id="UP000198868"/>
    </source>
</evidence>
<keyword evidence="3 6" id="KW-0812">Transmembrane</keyword>
<comment type="caution">
    <text evidence="8">The sequence shown here is derived from an EMBL/GenBank/DDBJ whole genome shotgun (WGS) entry which is preliminary data.</text>
</comment>
<evidence type="ECO:0000259" key="7">
    <source>
        <dbReference type="Pfam" id="PF03799"/>
    </source>
</evidence>
<keyword evidence="5 6" id="KW-0131">Cell cycle</keyword>
<keyword evidence="1 6" id="KW-1003">Cell membrane</keyword>
<dbReference type="Proteomes" id="UP000199047">
    <property type="component" value="Unassembled WGS sequence"/>
</dbReference>
<dbReference type="EMBL" id="FBTB01000022">
    <property type="protein sequence ID" value="CUW19303.1"/>
    <property type="molecule type" value="Genomic_DNA"/>
</dbReference>
<dbReference type="AlphaFoldDB" id="A0AAN2QVG4"/>
<comment type="subcellular location">
    <subcellularLocation>
        <location evidence="6">Cell membrane</location>
        <topology evidence="6">Single-pass type II membrane protein</topology>
    </subcellularLocation>
    <text evidence="6">Localizes to the division septum.</text>
</comment>
<dbReference type="GO" id="GO:0005886">
    <property type="term" value="C:plasma membrane"/>
    <property type="evidence" value="ECO:0007669"/>
    <property type="project" value="UniProtKB-SubCell"/>
</dbReference>
<keyword evidence="4 6" id="KW-1133">Transmembrane helix</keyword>